<evidence type="ECO:0000313" key="1">
    <source>
        <dbReference type="EMBL" id="SVD69258.1"/>
    </source>
</evidence>
<sequence>MVKTTKADLKEKCPRCVKGTLVTDH</sequence>
<dbReference type="AlphaFoldDB" id="A0A382XFY8"/>
<feature type="non-terminal residue" evidence="1">
    <location>
        <position position="25"/>
    </location>
</feature>
<dbReference type="EMBL" id="UINC01167002">
    <property type="protein sequence ID" value="SVD69258.1"/>
    <property type="molecule type" value="Genomic_DNA"/>
</dbReference>
<reference evidence="1" key="1">
    <citation type="submission" date="2018-05" db="EMBL/GenBank/DDBJ databases">
        <authorList>
            <person name="Lanie J.A."/>
            <person name="Ng W.-L."/>
            <person name="Kazmierczak K.M."/>
            <person name="Andrzejewski T.M."/>
            <person name="Davidsen T.M."/>
            <person name="Wayne K.J."/>
            <person name="Tettelin H."/>
            <person name="Glass J.I."/>
            <person name="Rusch D."/>
            <person name="Podicherti R."/>
            <person name="Tsui H.-C.T."/>
            <person name="Winkler M.E."/>
        </authorList>
    </citation>
    <scope>NUCLEOTIDE SEQUENCE</scope>
</reference>
<accession>A0A382XFY8</accession>
<organism evidence="1">
    <name type="scientific">marine metagenome</name>
    <dbReference type="NCBI Taxonomy" id="408172"/>
    <lineage>
        <taxon>unclassified sequences</taxon>
        <taxon>metagenomes</taxon>
        <taxon>ecological metagenomes</taxon>
    </lineage>
</organism>
<name>A0A382XFY8_9ZZZZ</name>
<gene>
    <name evidence="1" type="ORF">METZ01_LOCUS422112</name>
</gene>
<protein>
    <submittedName>
        <fullName evidence="1">Uncharacterized protein</fullName>
    </submittedName>
</protein>
<proteinExistence type="predicted"/>